<dbReference type="AlphaFoldDB" id="A0A822YDS0"/>
<gene>
    <name evidence="1" type="ORF">HUJ06_030674</name>
</gene>
<evidence type="ECO:0000313" key="1">
    <source>
        <dbReference type="EMBL" id="DAD29206.1"/>
    </source>
</evidence>
<proteinExistence type="predicted"/>
<comment type="caution">
    <text evidence="1">The sequence shown here is derived from an EMBL/GenBank/DDBJ whole genome shotgun (WGS) entry which is preliminary data.</text>
</comment>
<name>A0A822YDS0_NELNU</name>
<reference evidence="1 2" key="1">
    <citation type="journal article" date="2020" name="Mol. Biol. Evol.">
        <title>Distinct Expression and Methylation Patterns for Genes with Different Fates following a Single Whole-Genome Duplication in Flowering Plants.</title>
        <authorList>
            <person name="Shi T."/>
            <person name="Rahmani R.S."/>
            <person name="Gugger P.F."/>
            <person name="Wang M."/>
            <person name="Li H."/>
            <person name="Zhang Y."/>
            <person name="Li Z."/>
            <person name="Wang Q."/>
            <person name="Van de Peer Y."/>
            <person name="Marchal K."/>
            <person name="Chen J."/>
        </authorList>
    </citation>
    <scope>NUCLEOTIDE SEQUENCE [LARGE SCALE GENOMIC DNA]</scope>
    <source>
        <tissue evidence="1">Leaf</tissue>
    </source>
</reference>
<organism evidence="1 2">
    <name type="scientific">Nelumbo nucifera</name>
    <name type="common">Sacred lotus</name>
    <dbReference type="NCBI Taxonomy" id="4432"/>
    <lineage>
        <taxon>Eukaryota</taxon>
        <taxon>Viridiplantae</taxon>
        <taxon>Streptophyta</taxon>
        <taxon>Embryophyta</taxon>
        <taxon>Tracheophyta</taxon>
        <taxon>Spermatophyta</taxon>
        <taxon>Magnoliopsida</taxon>
        <taxon>Proteales</taxon>
        <taxon>Nelumbonaceae</taxon>
        <taxon>Nelumbo</taxon>
    </lineage>
</organism>
<sequence length="63" mass="7048">MPIILMGSIATTWFSIAMSKGKLFMLEKIFGIICTFDPEKKIWGGPLNLHCPKPYVLCSGEED</sequence>
<protein>
    <submittedName>
        <fullName evidence="1">Uncharacterized protein</fullName>
    </submittedName>
</protein>
<dbReference type="Proteomes" id="UP000607653">
    <property type="component" value="Unassembled WGS sequence"/>
</dbReference>
<evidence type="ECO:0000313" key="2">
    <source>
        <dbReference type="Proteomes" id="UP000607653"/>
    </source>
</evidence>
<accession>A0A822YDS0</accession>
<dbReference type="EMBL" id="DUZY01000002">
    <property type="protein sequence ID" value="DAD29206.1"/>
    <property type="molecule type" value="Genomic_DNA"/>
</dbReference>
<keyword evidence="2" id="KW-1185">Reference proteome</keyword>